<accession>A0A6M0Q7J6</accession>
<dbReference type="EMBL" id="JAAIWM010000003">
    <property type="protein sequence ID" value="NEY72304.1"/>
    <property type="molecule type" value="Genomic_DNA"/>
</dbReference>
<name>A0A6M0Q7J6_9BACI</name>
<sequence length="330" mass="35637">MRRMMFKFRTFLNNESGGVLIIVAFALVGLMGFTALTVDGGSLYTEKSRLQKAADAAALAAAQELPLDSTKAELEATNTANKNRPTVDEVKVEIDPNKKWVRVTTKENVKFTFAKVLGFNDQDVIATAKVELNPMTSGRGVIPLGIQHVDYDLWKNCTEITLKLPKPSDPTSTSIGCDGANNLGSGNTGPLVLTGTGGDKYRDDLKNGSNVEVKVGMELETQTGNMVGPTKQGIKDRLSSCPSYVTYDAATYPEDCERIVTVPIYKIIEFETGNQIKKVEVIGFAVFFLVSVSESSEGAEVKGQLISYNVGGDSSPAQTNYGAYGYKLVD</sequence>
<dbReference type="RefSeq" id="WP_163179755.1">
    <property type="nucleotide sequence ID" value="NZ_JAAIWM010000003.1"/>
</dbReference>
<feature type="domain" description="Putative Flp pilus-assembly TadG-like N-terminal" evidence="1">
    <location>
        <begin position="17"/>
        <end position="63"/>
    </location>
</feature>
<evidence type="ECO:0000313" key="2">
    <source>
        <dbReference type="EMBL" id="NEY72304.1"/>
    </source>
</evidence>
<organism evidence="2 3">
    <name type="scientific">Bacillus mesophilus</name>
    <dbReference type="NCBI Taxonomy" id="1808955"/>
    <lineage>
        <taxon>Bacteria</taxon>
        <taxon>Bacillati</taxon>
        <taxon>Bacillota</taxon>
        <taxon>Bacilli</taxon>
        <taxon>Bacillales</taxon>
        <taxon>Bacillaceae</taxon>
        <taxon>Bacillus</taxon>
    </lineage>
</organism>
<evidence type="ECO:0000259" key="1">
    <source>
        <dbReference type="Pfam" id="PF13400"/>
    </source>
</evidence>
<proteinExistence type="predicted"/>
<dbReference type="Pfam" id="PF13400">
    <property type="entry name" value="Tad"/>
    <property type="match status" value="1"/>
</dbReference>
<protein>
    <recommendedName>
        <fullName evidence="1">Putative Flp pilus-assembly TadG-like N-terminal domain-containing protein</fullName>
    </recommendedName>
</protein>
<comment type="caution">
    <text evidence="2">The sequence shown here is derived from an EMBL/GenBank/DDBJ whole genome shotgun (WGS) entry which is preliminary data.</text>
</comment>
<gene>
    <name evidence="2" type="ORF">G4D63_11260</name>
</gene>
<keyword evidence="3" id="KW-1185">Reference proteome</keyword>
<dbReference type="AlphaFoldDB" id="A0A6M0Q7J6"/>
<dbReference type="Proteomes" id="UP000481043">
    <property type="component" value="Unassembled WGS sequence"/>
</dbReference>
<evidence type="ECO:0000313" key="3">
    <source>
        <dbReference type="Proteomes" id="UP000481043"/>
    </source>
</evidence>
<reference evidence="2 3" key="1">
    <citation type="submission" date="2020-02" db="EMBL/GenBank/DDBJ databases">
        <title>Bacillus aquiflavi sp. nov., isolated from yellow water of strong flavor Chinese baijiu in Yibin region of China.</title>
        <authorList>
            <person name="Xie J."/>
        </authorList>
    </citation>
    <scope>NUCLEOTIDE SEQUENCE [LARGE SCALE GENOMIC DNA]</scope>
    <source>
        <strain evidence="2 3">SA4</strain>
    </source>
</reference>
<dbReference type="InterPro" id="IPR028087">
    <property type="entry name" value="Tad_N"/>
</dbReference>